<dbReference type="AlphaFoldDB" id="A0AAW1UKX3"/>
<keyword evidence="2" id="KW-1185">Reference proteome</keyword>
<comment type="caution">
    <text evidence="1">The sequence shown here is derived from an EMBL/GenBank/DDBJ whole genome shotgun (WGS) entry which is preliminary data.</text>
</comment>
<evidence type="ECO:0000313" key="2">
    <source>
        <dbReference type="Proteomes" id="UP001431783"/>
    </source>
</evidence>
<organism evidence="1 2">
    <name type="scientific">Henosepilachna vigintioctopunctata</name>
    <dbReference type="NCBI Taxonomy" id="420089"/>
    <lineage>
        <taxon>Eukaryota</taxon>
        <taxon>Metazoa</taxon>
        <taxon>Ecdysozoa</taxon>
        <taxon>Arthropoda</taxon>
        <taxon>Hexapoda</taxon>
        <taxon>Insecta</taxon>
        <taxon>Pterygota</taxon>
        <taxon>Neoptera</taxon>
        <taxon>Endopterygota</taxon>
        <taxon>Coleoptera</taxon>
        <taxon>Polyphaga</taxon>
        <taxon>Cucujiformia</taxon>
        <taxon>Coccinelloidea</taxon>
        <taxon>Coccinellidae</taxon>
        <taxon>Epilachninae</taxon>
        <taxon>Epilachnini</taxon>
        <taxon>Henosepilachna</taxon>
    </lineage>
</organism>
<name>A0AAW1UKX3_9CUCU</name>
<proteinExistence type="predicted"/>
<reference evidence="1 2" key="1">
    <citation type="submission" date="2023-03" db="EMBL/GenBank/DDBJ databases">
        <title>Genome insight into feeding habits of ladybird beetles.</title>
        <authorList>
            <person name="Li H.-S."/>
            <person name="Huang Y.-H."/>
            <person name="Pang H."/>
        </authorList>
    </citation>
    <scope>NUCLEOTIDE SEQUENCE [LARGE SCALE GENOMIC DNA]</scope>
    <source>
        <strain evidence="1">SYSU_2023b</strain>
        <tissue evidence="1">Whole body</tissue>
    </source>
</reference>
<sequence length="268" mass="30291">MSGRTVLSRPRTRLYNANYNIGESYYKSALDSIDRKYSGRPASTPPRISSIPRDILEKHDRAFEEEDLATSRKRAEKHITEPHMFDSRGGYLAQRALDAVENDIDEETASALTSIRANKKSSTSLDDIDLDSTFSNIKSRRIINRSEKILDTVGINGSSRKALDEEISVKRKLKVGQDTNGDLVKWKPLISEPDHGSAAAIRARETKNRLLDIEDEMANIAEKQAARDRRVARLKALVAENSIEAENNQQNLQSLSISRRREKKTVHF</sequence>
<protein>
    <submittedName>
        <fullName evidence="1">Uncharacterized protein</fullName>
    </submittedName>
</protein>
<dbReference type="Proteomes" id="UP001431783">
    <property type="component" value="Unassembled WGS sequence"/>
</dbReference>
<dbReference type="EMBL" id="JARQZJ010000066">
    <property type="protein sequence ID" value="KAK9880715.1"/>
    <property type="molecule type" value="Genomic_DNA"/>
</dbReference>
<gene>
    <name evidence="1" type="ORF">WA026_013039</name>
</gene>
<accession>A0AAW1UKX3</accession>
<evidence type="ECO:0000313" key="1">
    <source>
        <dbReference type="EMBL" id="KAK9880715.1"/>
    </source>
</evidence>